<gene>
    <name evidence="1" type="ORF">KSP40_PGU001927</name>
</gene>
<dbReference type="EMBL" id="JBBWWR010000014">
    <property type="protein sequence ID" value="KAK8953244.1"/>
    <property type="molecule type" value="Genomic_DNA"/>
</dbReference>
<organism evidence="1 2">
    <name type="scientific">Platanthera guangdongensis</name>
    <dbReference type="NCBI Taxonomy" id="2320717"/>
    <lineage>
        <taxon>Eukaryota</taxon>
        <taxon>Viridiplantae</taxon>
        <taxon>Streptophyta</taxon>
        <taxon>Embryophyta</taxon>
        <taxon>Tracheophyta</taxon>
        <taxon>Spermatophyta</taxon>
        <taxon>Magnoliopsida</taxon>
        <taxon>Liliopsida</taxon>
        <taxon>Asparagales</taxon>
        <taxon>Orchidaceae</taxon>
        <taxon>Orchidoideae</taxon>
        <taxon>Orchideae</taxon>
        <taxon>Orchidinae</taxon>
        <taxon>Platanthera</taxon>
    </lineage>
</organism>
<proteinExistence type="predicted"/>
<evidence type="ECO:0000313" key="1">
    <source>
        <dbReference type="EMBL" id="KAK8953244.1"/>
    </source>
</evidence>
<keyword evidence="2" id="KW-1185">Reference proteome</keyword>
<reference evidence="1 2" key="1">
    <citation type="journal article" date="2022" name="Nat. Plants">
        <title>Genomes of leafy and leafless Platanthera orchids illuminate the evolution of mycoheterotrophy.</title>
        <authorList>
            <person name="Li M.H."/>
            <person name="Liu K.W."/>
            <person name="Li Z."/>
            <person name="Lu H.C."/>
            <person name="Ye Q.L."/>
            <person name="Zhang D."/>
            <person name="Wang J.Y."/>
            <person name="Li Y.F."/>
            <person name="Zhong Z.M."/>
            <person name="Liu X."/>
            <person name="Yu X."/>
            <person name="Liu D.K."/>
            <person name="Tu X.D."/>
            <person name="Liu B."/>
            <person name="Hao Y."/>
            <person name="Liao X.Y."/>
            <person name="Jiang Y.T."/>
            <person name="Sun W.H."/>
            <person name="Chen J."/>
            <person name="Chen Y.Q."/>
            <person name="Ai Y."/>
            <person name="Zhai J.W."/>
            <person name="Wu S.S."/>
            <person name="Zhou Z."/>
            <person name="Hsiao Y.Y."/>
            <person name="Wu W.L."/>
            <person name="Chen Y.Y."/>
            <person name="Lin Y.F."/>
            <person name="Hsu J.L."/>
            <person name="Li C.Y."/>
            <person name="Wang Z.W."/>
            <person name="Zhao X."/>
            <person name="Zhong W.Y."/>
            <person name="Ma X.K."/>
            <person name="Ma L."/>
            <person name="Huang J."/>
            <person name="Chen G.Z."/>
            <person name="Huang M.Z."/>
            <person name="Huang L."/>
            <person name="Peng D.H."/>
            <person name="Luo Y.B."/>
            <person name="Zou S.Q."/>
            <person name="Chen S.P."/>
            <person name="Lan S."/>
            <person name="Tsai W.C."/>
            <person name="Van de Peer Y."/>
            <person name="Liu Z.J."/>
        </authorList>
    </citation>
    <scope>NUCLEOTIDE SEQUENCE [LARGE SCALE GENOMIC DNA]</scope>
    <source>
        <strain evidence="1">Lor288</strain>
    </source>
</reference>
<dbReference type="Proteomes" id="UP001412067">
    <property type="component" value="Unassembled WGS sequence"/>
</dbReference>
<evidence type="ECO:0000313" key="2">
    <source>
        <dbReference type="Proteomes" id="UP001412067"/>
    </source>
</evidence>
<comment type="caution">
    <text evidence="1">The sequence shown here is derived from an EMBL/GenBank/DDBJ whole genome shotgun (WGS) entry which is preliminary data.</text>
</comment>
<protein>
    <submittedName>
        <fullName evidence="1">Uncharacterized protein</fullName>
    </submittedName>
</protein>
<sequence>MNPSSGRVVRRVYSTNSTRRIVLDELTHICFSFCVLVLLFGEQPAIAICWRLAAVVWWLPSAVKDQAGHHDLSITDLKTNYITSYNKLGDENFTEGIMEFELMQTDKENVELTVNSSNHSDADIKDDHMLLIESNCIKSLCGDEFTGIEDLSPEVSAIYLAMQQSKLECINEKCQDSICENVCVEPEDDFDDFDPYLFIKDLPDLSIVVPKYRSMILPKQTRSCPSTTLVLDLDGILQPMI</sequence>
<accession>A0ABR2LWK2</accession>
<name>A0ABR2LWK2_9ASPA</name>